<sequence>MQATNMDTALICRNVTVSGRRTSIRMEQVMWTSLTDICRREERSINEIISMIDEKRADTNLTAAIRVFLICYFRDASAFQNMRFSGMAEESDFDVNADPAPDEELRCGALVNAALDVVGARRAAASDGN</sequence>
<name>A0ABX7B2M8_9PROT</name>
<dbReference type="InterPro" id="IPR038268">
    <property type="entry name" value="RHH_sf"/>
</dbReference>
<feature type="domain" description="Ribbon-helix-helix" evidence="1">
    <location>
        <begin position="11"/>
        <end position="72"/>
    </location>
</feature>
<evidence type="ECO:0000259" key="1">
    <source>
        <dbReference type="Pfam" id="PF13467"/>
    </source>
</evidence>
<proteinExistence type="predicted"/>
<accession>A0ABX7B2M8</accession>
<dbReference type="Proteomes" id="UP000595197">
    <property type="component" value="Chromosome"/>
</dbReference>
<dbReference type="Pfam" id="PF13467">
    <property type="entry name" value="RHH_4"/>
    <property type="match status" value="1"/>
</dbReference>
<reference evidence="2" key="1">
    <citation type="submission" date="2021-02" db="EMBL/GenBank/DDBJ databases">
        <title>Skermanella TT6 skin isolate.</title>
        <authorList>
            <person name="Lee K."/>
            <person name="Ganzorig M."/>
        </authorList>
    </citation>
    <scope>NUCLEOTIDE SEQUENCE</scope>
    <source>
        <strain evidence="2">TT6</strain>
    </source>
</reference>
<keyword evidence="3" id="KW-1185">Reference proteome</keyword>
<organism evidence="2 3">
    <name type="scientific">Skermanella cutis</name>
    <dbReference type="NCBI Taxonomy" id="2775420"/>
    <lineage>
        <taxon>Bacteria</taxon>
        <taxon>Pseudomonadati</taxon>
        <taxon>Pseudomonadota</taxon>
        <taxon>Alphaproteobacteria</taxon>
        <taxon>Rhodospirillales</taxon>
        <taxon>Azospirillaceae</taxon>
        <taxon>Skermanella</taxon>
    </lineage>
</organism>
<dbReference type="EMBL" id="CP067420">
    <property type="protein sequence ID" value="QQP88569.1"/>
    <property type="molecule type" value="Genomic_DNA"/>
</dbReference>
<protein>
    <submittedName>
        <fullName evidence="2">Ribbon-helix-helix domain-containing protein</fullName>
    </submittedName>
</protein>
<evidence type="ECO:0000313" key="3">
    <source>
        <dbReference type="Proteomes" id="UP000595197"/>
    </source>
</evidence>
<gene>
    <name evidence="2" type="ORF">IGS68_21460</name>
</gene>
<evidence type="ECO:0000313" key="2">
    <source>
        <dbReference type="EMBL" id="QQP88569.1"/>
    </source>
</evidence>
<dbReference type="InterPro" id="IPR027373">
    <property type="entry name" value="RHH_dom"/>
</dbReference>
<dbReference type="Gene3D" id="1.10.3990.20">
    <property type="entry name" value="protein bp1543"/>
    <property type="match status" value="1"/>
</dbReference>